<feature type="domain" description="Pvc16 N-terminal" evidence="1">
    <location>
        <begin position="11"/>
        <end position="175"/>
    </location>
</feature>
<reference evidence="2 3" key="1">
    <citation type="submission" date="2019-11" db="EMBL/GenBank/DDBJ databases">
        <title>Comparative genomics of hydrocarbon-degrading Desulfosarcina strains.</title>
        <authorList>
            <person name="Watanabe M."/>
            <person name="Kojima H."/>
            <person name="Fukui M."/>
        </authorList>
    </citation>
    <scope>NUCLEOTIDE SEQUENCE [LARGE SCALE GENOMIC DNA]</scope>
    <source>
        <strain evidence="2 3">28bB2T</strain>
    </source>
</reference>
<dbReference type="Proteomes" id="UP000425960">
    <property type="component" value="Chromosome"/>
</dbReference>
<name>A0A5K7ZRN6_9BACT</name>
<evidence type="ECO:0000313" key="3">
    <source>
        <dbReference type="Proteomes" id="UP000425960"/>
    </source>
</evidence>
<gene>
    <name evidence="2" type="ORF">DSCO28_28190</name>
</gene>
<protein>
    <recommendedName>
        <fullName evidence="1">Pvc16 N-terminal domain-containing protein</fullName>
    </recommendedName>
</protein>
<evidence type="ECO:0000259" key="1">
    <source>
        <dbReference type="Pfam" id="PF14065"/>
    </source>
</evidence>
<dbReference type="InterPro" id="IPR025351">
    <property type="entry name" value="Pvc16_N"/>
</dbReference>
<sequence>MALPTSSLSQVCREIATVVSDGLNASANSIRVMIGSPADAVPGQSDTQHRINLFFYRIEPSGYFPGSLPGEPWWLRLYCLVTGFGIPEDQISAGENDLRLLGEVMRLFHETPVLETFTVDGETFRLEVIFQPLNPDDLNHIWSTQGEVSYRPSVVYEMALAPVIPRERTPGSPLVGAVGSQLRGDMAKRSEPFDGVAAGPAVHRTVVDASREDWAPAICLVVDDHCAQSLAFVDGSPALAAFTPSIWVAGALNAPVELVWEKWTSAQGWEQQPTTLDAVATATTIDPDSVDGAVTATFDLPFAAHETGQAVLFARRTYQRAVDGQSIVVRSNPILVTIYAEAP</sequence>
<dbReference type="Pfam" id="PF14065">
    <property type="entry name" value="Pvc16_N"/>
    <property type="match status" value="1"/>
</dbReference>
<proteinExistence type="predicted"/>
<organism evidence="2 3">
    <name type="scientific">Desulfosarcina ovata subsp. sediminis</name>
    <dbReference type="NCBI Taxonomy" id="885957"/>
    <lineage>
        <taxon>Bacteria</taxon>
        <taxon>Pseudomonadati</taxon>
        <taxon>Thermodesulfobacteriota</taxon>
        <taxon>Desulfobacteria</taxon>
        <taxon>Desulfobacterales</taxon>
        <taxon>Desulfosarcinaceae</taxon>
        <taxon>Desulfosarcina</taxon>
    </lineage>
</organism>
<dbReference type="KEGG" id="dov:DSCO28_28190"/>
<accession>A0A5K7ZRN6</accession>
<dbReference type="RefSeq" id="WP_155322764.1">
    <property type="nucleotide sequence ID" value="NZ_AP021876.1"/>
</dbReference>
<dbReference type="EMBL" id="AP021876">
    <property type="protein sequence ID" value="BBO82253.1"/>
    <property type="molecule type" value="Genomic_DNA"/>
</dbReference>
<evidence type="ECO:0000313" key="2">
    <source>
        <dbReference type="EMBL" id="BBO82253.1"/>
    </source>
</evidence>
<dbReference type="AlphaFoldDB" id="A0A5K7ZRN6"/>